<evidence type="ECO:0000313" key="3">
    <source>
        <dbReference type="WBParaSite" id="PTRK_0000157700.1"/>
    </source>
</evidence>
<dbReference type="Proteomes" id="UP000038045">
    <property type="component" value="Unplaced"/>
</dbReference>
<evidence type="ECO:0000313" key="2">
    <source>
        <dbReference type="Proteomes" id="UP000038045"/>
    </source>
</evidence>
<feature type="compositionally biased region" description="Basic and acidic residues" evidence="1">
    <location>
        <begin position="153"/>
        <end position="164"/>
    </location>
</feature>
<feature type="region of interest" description="Disordered" evidence="1">
    <location>
        <begin position="314"/>
        <end position="516"/>
    </location>
</feature>
<reference evidence="3" key="1">
    <citation type="submission" date="2017-02" db="UniProtKB">
        <authorList>
            <consortium name="WormBaseParasite"/>
        </authorList>
    </citation>
    <scope>IDENTIFICATION</scope>
</reference>
<protein>
    <submittedName>
        <fullName evidence="3">NADH-ubiquinone oxidoreductase chain N</fullName>
    </submittedName>
</protein>
<feature type="compositionally biased region" description="Basic and acidic residues" evidence="1">
    <location>
        <begin position="498"/>
        <end position="508"/>
    </location>
</feature>
<feature type="compositionally biased region" description="Basic residues" evidence="1">
    <location>
        <begin position="368"/>
        <end position="396"/>
    </location>
</feature>
<sequence>RLRRGLARAELLRRAVQRADFRPGAGQVALGHPPAPALRLPVWDPGRLCQPEPAQRTDRHAGGGRVGLALRPARGGRRRAAGRADRHRSGPYGRSGRRRLAARREPPDDHSRRTAGTGHRPPAGRDLLHLHHDLGRPSRLHRAGRCGHRHPERRALAPDRRLGRADGPAGGPLRHPGSAVQPGRQGSLPALRPAAVHALLVPAQSDSPHRGRRLRLHRLSPAVAAVAGHAAGLRRHVDPCGGLLAAADASGRSGADDGGGRGAGLRLLLPEPVLLGHGLGRSGAPGHRRLAAAHIDGSRRLYLADLYRRRLIGRFPPGRPAPSAVDRRGVGHRRAPLIPGLRLGRTGPDGACPRSGPCADRAPDHDRGRPRRRRPDARRRFRGRRFRSASGRRHLGPRLGRGSEPRGHGLGRRRTDGAGRVGRPRPADRAGFRPQGGRRRRPGHAPIQRLQPDGRHRRAPLRDGQRAEQRHLHPLPDLHRGRRGQDAQRVHPGVQGGPERRAARDPVSRRGVPAGRGADLLSAGLLASRSDRGSRVGFPGALGRLSGGTRGLAGDSLSACHLAL</sequence>
<dbReference type="WBParaSite" id="PTRK_0000157700.1">
    <property type="protein sequence ID" value="PTRK_0000157700.1"/>
    <property type="gene ID" value="PTRK_0000157700"/>
</dbReference>
<feature type="region of interest" description="Disordered" evidence="1">
    <location>
        <begin position="46"/>
        <end position="187"/>
    </location>
</feature>
<feature type="compositionally biased region" description="Basic and acidic residues" evidence="1">
    <location>
        <begin position="460"/>
        <end position="489"/>
    </location>
</feature>
<organism evidence="2 3">
    <name type="scientific">Parastrongyloides trichosuri</name>
    <name type="common">Possum-specific nematode worm</name>
    <dbReference type="NCBI Taxonomy" id="131310"/>
    <lineage>
        <taxon>Eukaryota</taxon>
        <taxon>Metazoa</taxon>
        <taxon>Ecdysozoa</taxon>
        <taxon>Nematoda</taxon>
        <taxon>Chromadorea</taxon>
        <taxon>Rhabditida</taxon>
        <taxon>Tylenchina</taxon>
        <taxon>Panagrolaimomorpha</taxon>
        <taxon>Strongyloidoidea</taxon>
        <taxon>Strongyloididae</taxon>
        <taxon>Parastrongyloides</taxon>
    </lineage>
</organism>
<feature type="compositionally biased region" description="Basic residues" evidence="1">
    <location>
        <begin position="138"/>
        <end position="152"/>
    </location>
</feature>
<keyword evidence="2" id="KW-1185">Reference proteome</keyword>
<accession>A0A0N4Z3T4</accession>
<feature type="compositionally biased region" description="Basic and acidic residues" evidence="1">
    <location>
        <begin position="102"/>
        <end position="112"/>
    </location>
</feature>
<proteinExistence type="predicted"/>
<name>A0A0N4Z3T4_PARTI</name>
<dbReference type="AlphaFoldDB" id="A0A0N4Z3T4"/>
<feature type="compositionally biased region" description="Basic and acidic residues" evidence="1">
    <location>
        <begin position="401"/>
        <end position="417"/>
    </location>
</feature>
<feature type="compositionally biased region" description="Basic and acidic residues" evidence="1">
    <location>
        <begin position="126"/>
        <end position="136"/>
    </location>
</feature>
<evidence type="ECO:0000256" key="1">
    <source>
        <dbReference type="SAM" id="MobiDB-lite"/>
    </source>
</evidence>